<evidence type="ECO:0000313" key="2">
    <source>
        <dbReference type="EMBL" id="ANU74484.2"/>
    </source>
</evidence>
<dbReference type="KEGG" id="byl:A4V09_01100"/>
<feature type="domain" description="PucR C-terminal helix-turn-helix" evidence="1">
    <location>
        <begin position="471"/>
        <end position="527"/>
    </location>
</feature>
<dbReference type="AlphaFoldDB" id="A0A1C7I6C3"/>
<dbReference type="OrthoDB" id="1969285at2"/>
<protein>
    <recommendedName>
        <fullName evidence="1">PucR C-terminal helix-turn-helix domain-containing protein</fullName>
    </recommendedName>
</protein>
<dbReference type="Gene3D" id="1.10.10.2840">
    <property type="entry name" value="PucR C-terminal helix-turn-helix domain"/>
    <property type="match status" value="1"/>
</dbReference>
<accession>A0A1C7I6C3</accession>
<dbReference type="InterPro" id="IPR025736">
    <property type="entry name" value="PucR_C-HTH_dom"/>
</dbReference>
<proteinExistence type="predicted"/>
<dbReference type="PANTHER" id="PTHR33744">
    <property type="entry name" value="CARBOHYDRATE DIACID REGULATOR"/>
    <property type="match status" value="1"/>
</dbReference>
<dbReference type="Pfam" id="PF13556">
    <property type="entry name" value="HTH_30"/>
    <property type="match status" value="1"/>
</dbReference>
<evidence type="ECO:0000259" key="1">
    <source>
        <dbReference type="Pfam" id="PF13556"/>
    </source>
</evidence>
<dbReference type="PANTHER" id="PTHR33744:SF1">
    <property type="entry name" value="DNA-BINDING TRANSCRIPTIONAL ACTIVATOR ADER"/>
    <property type="match status" value="1"/>
</dbReference>
<evidence type="ECO:0000313" key="3">
    <source>
        <dbReference type="Proteomes" id="UP000092574"/>
    </source>
</evidence>
<dbReference type="Proteomes" id="UP000092574">
    <property type="component" value="Chromosome"/>
</dbReference>
<reference evidence="2" key="1">
    <citation type="submission" date="2017-04" db="EMBL/GenBank/DDBJ databases">
        <title>Complete Genome Sequences of Twelve Strains of a Stable Defined Moderately Diverse Mouse Microbiota 2 (sDMDMm2).</title>
        <authorList>
            <person name="Uchimura Y."/>
            <person name="Wyss M."/>
            <person name="Brugiroux S."/>
            <person name="Limenitakis J.P."/>
            <person name="Stecher B."/>
            <person name="McCoy K.D."/>
            <person name="Macpherson A.J."/>
        </authorList>
    </citation>
    <scope>NUCLEOTIDE SEQUENCE</scope>
    <source>
        <strain evidence="2">YL58</strain>
    </source>
</reference>
<organism evidence="2 3">
    <name type="scientific">Blautia pseudococcoides</name>
    <dbReference type="NCBI Taxonomy" id="1796616"/>
    <lineage>
        <taxon>Bacteria</taxon>
        <taxon>Bacillati</taxon>
        <taxon>Bacillota</taxon>
        <taxon>Clostridia</taxon>
        <taxon>Lachnospirales</taxon>
        <taxon>Lachnospiraceae</taxon>
        <taxon>Blautia</taxon>
    </lineage>
</organism>
<dbReference type="InterPro" id="IPR042070">
    <property type="entry name" value="PucR_C-HTH_sf"/>
</dbReference>
<dbReference type="EMBL" id="CP015405">
    <property type="protein sequence ID" value="ANU74484.2"/>
    <property type="molecule type" value="Genomic_DNA"/>
</dbReference>
<dbReference type="InterPro" id="IPR051448">
    <property type="entry name" value="CdaR-like_regulators"/>
</dbReference>
<dbReference type="STRING" id="1796616.A4V09_01100"/>
<sequence length="533" mass="61826">MDGSCRIYQNPEGNTMTENHTSPAGLLLSMQILYEKLKEREIPVSLLPADEEPCLSGIQFYTGQQDLSRTFLYLADCKTLASHPFLLHHGFLAVVGIPAKENIHDSCCCLIFPETMPVTEIFNALQQIFVSYSHLERKLNDILNRDGSLYDITVAALEHFHNPVFIHDEYFHILACPRHFEGALNFTYNEQTKRYMQDLNTINFFRTSPAYKRTLSTSGGQFWDSDFNNDRCIYVNLWMNGNYRGRFIISEMETPVTRGQLYVASYFAEIVKLALLRRNDAGEDERHPLEKLIIDTISGTETDRLDMSRKLELLGWKEADQYLCGIISFESTDVTKLSVYSICNEIEERIEACQACYYKGHIYLLVNTGKSQITPQDLRMKMSYIIREGLLRMGVSFPFRGFSTLSIHLKQAQIALSYSQMEQVPHWYNEFQDYVLKYWLLEGTGDFTKESIAPDTLHQLRHYDREHGTELYETLKTYLMNERNSTLTAQLLKINRSTLPHRLNRITQLTGANLDDFMTRLYLMMGCYILDHI</sequence>
<keyword evidence="3" id="KW-1185">Reference proteome</keyword>
<name>A0A1C7I6C3_9FIRM</name>
<gene>
    <name evidence="2" type="ORF">A4V09_01100</name>
</gene>